<keyword evidence="5" id="KW-0472">Membrane</keyword>
<evidence type="ECO:0000256" key="4">
    <source>
        <dbReference type="ARBA" id="ARBA00022989"/>
    </source>
</evidence>
<dbReference type="AlphaFoldDB" id="A0A7D9J4G4"/>
<evidence type="ECO:0000256" key="3">
    <source>
        <dbReference type="ARBA" id="ARBA00022692"/>
    </source>
</evidence>
<comment type="subcellular location">
    <subcellularLocation>
        <location evidence="1">Membrane</location>
        <topology evidence="1">Multi-pass membrane protein</topology>
    </subcellularLocation>
</comment>
<reference evidence="7" key="1">
    <citation type="submission" date="2020-04" db="EMBL/GenBank/DDBJ databases">
        <authorList>
            <person name="Alioto T."/>
            <person name="Alioto T."/>
            <person name="Gomez Garrido J."/>
        </authorList>
    </citation>
    <scope>NUCLEOTIDE SEQUENCE</scope>
    <source>
        <strain evidence="7">A484AB</strain>
    </source>
</reference>
<dbReference type="EMBL" id="CACRXK020011613">
    <property type="protein sequence ID" value="CAB4021770.1"/>
    <property type="molecule type" value="Genomic_DNA"/>
</dbReference>
<evidence type="ECO:0000256" key="1">
    <source>
        <dbReference type="ARBA" id="ARBA00004141"/>
    </source>
</evidence>
<accession>A0A7D9J4G4</accession>
<evidence type="ECO:0000313" key="8">
    <source>
        <dbReference type="Proteomes" id="UP001152795"/>
    </source>
</evidence>
<sequence length="479" mass="54859">MALFGIQVVLTLVIAMFLHKISPHMSLATWILCSGLTRYLYPTDEELKKLVGKSHAKSNKSRRSDSRKTAANGEAVKDFKVIEPFTIPCNVNLELKTAKIEETDLIFQYFYPEYKWLVDFALSAIIFNIVVETIAYLFPNMLKNDISVTPLWNFLVIFFCLRILYLLTSPYWSSDDSGEKSVFLTFGVFFFVLAMAVLVVDESILEFNLDSGYEFFSDEAVLFLKKQGISKEGGAAPIWIFKLMLAIMSGFLGAFLGFPGIRMSNMFVDSLEKFHSNRLLVVLLYLNFFAPLFLTLLWIKPLVREYVTGRSGGNIYTISDTTFDHLRIAIILFCCAIRFVFTKIHLQVFLDVANRKIVRMKKEAGRISNITLQKKIITVFYYLTAASLQYLTPVILLIFFTITLRTAGTTDWDSTNALMRRLQKSMIVSNITVNAVQNLRHVFVSELVRAVTSYFTWWTCLTMFMTSAFGVVYHHVFNV</sequence>
<dbReference type="Pfam" id="PF10268">
    <property type="entry name" value="Tmemb_161AB"/>
    <property type="match status" value="1"/>
</dbReference>
<keyword evidence="8" id="KW-1185">Reference proteome</keyword>
<comment type="caution">
    <text evidence="7">The sequence shown here is derived from an EMBL/GenBank/DDBJ whole genome shotgun (WGS) entry which is preliminary data.</text>
</comment>
<dbReference type="InterPro" id="IPR019395">
    <property type="entry name" value="Transmembrane_161A/B"/>
</dbReference>
<proteinExistence type="inferred from homology"/>
<evidence type="ECO:0000256" key="6">
    <source>
        <dbReference type="ARBA" id="ARBA00023180"/>
    </source>
</evidence>
<keyword evidence="3" id="KW-0812">Transmembrane</keyword>
<dbReference type="PANTHER" id="PTHR13624">
    <property type="entry name" value="RE42071P"/>
    <property type="match status" value="1"/>
</dbReference>
<dbReference type="GO" id="GO:0016020">
    <property type="term" value="C:membrane"/>
    <property type="evidence" value="ECO:0007669"/>
    <property type="project" value="UniProtKB-SubCell"/>
</dbReference>
<organism evidence="7 8">
    <name type="scientific">Paramuricea clavata</name>
    <name type="common">Red gorgonian</name>
    <name type="synonym">Violescent sea-whip</name>
    <dbReference type="NCBI Taxonomy" id="317549"/>
    <lineage>
        <taxon>Eukaryota</taxon>
        <taxon>Metazoa</taxon>
        <taxon>Cnidaria</taxon>
        <taxon>Anthozoa</taxon>
        <taxon>Octocorallia</taxon>
        <taxon>Malacalcyonacea</taxon>
        <taxon>Plexauridae</taxon>
        <taxon>Paramuricea</taxon>
    </lineage>
</organism>
<protein>
    <submittedName>
        <fullName evidence="7">Uncharacterized protein</fullName>
    </submittedName>
</protein>
<dbReference type="PANTHER" id="PTHR13624:SF6">
    <property type="entry name" value="EMEI"/>
    <property type="match status" value="1"/>
</dbReference>
<evidence type="ECO:0000256" key="5">
    <source>
        <dbReference type="ARBA" id="ARBA00023136"/>
    </source>
</evidence>
<dbReference type="OrthoDB" id="784140at2759"/>
<name>A0A7D9J4G4_PARCT</name>
<keyword evidence="4" id="KW-1133">Transmembrane helix</keyword>
<evidence type="ECO:0000256" key="2">
    <source>
        <dbReference type="ARBA" id="ARBA00009706"/>
    </source>
</evidence>
<comment type="similarity">
    <text evidence="2">Belongs to the TMEM161 family.</text>
</comment>
<evidence type="ECO:0000313" key="7">
    <source>
        <dbReference type="EMBL" id="CAB4021770.1"/>
    </source>
</evidence>
<gene>
    <name evidence="7" type="ORF">PACLA_8A027313</name>
</gene>
<keyword evidence="6" id="KW-0325">Glycoprotein</keyword>
<dbReference type="Proteomes" id="UP001152795">
    <property type="component" value="Unassembled WGS sequence"/>
</dbReference>